<keyword evidence="2" id="KW-0418">Kinase</keyword>
<protein>
    <submittedName>
        <fullName evidence="2">Glutamate 5-kinase</fullName>
    </submittedName>
</protein>
<dbReference type="AlphaFoldDB" id="A0A5A7QCR5"/>
<accession>A0A5A7QCR5</accession>
<feature type="compositionally biased region" description="Acidic residues" evidence="1">
    <location>
        <begin position="303"/>
        <end position="325"/>
    </location>
</feature>
<dbReference type="GO" id="GO:0016301">
    <property type="term" value="F:kinase activity"/>
    <property type="evidence" value="ECO:0007669"/>
    <property type="project" value="UniProtKB-KW"/>
</dbReference>
<name>A0A5A7QCR5_STRAF</name>
<organism evidence="2 3">
    <name type="scientific">Striga asiatica</name>
    <name type="common">Asiatic witchweed</name>
    <name type="synonym">Buchnera asiatica</name>
    <dbReference type="NCBI Taxonomy" id="4170"/>
    <lineage>
        <taxon>Eukaryota</taxon>
        <taxon>Viridiplantae</taxon>
        <taxon>Streptophyta</taxon>
        <taxon>Embryophyta</taxon>
        <taxon>Tracheophyta</taxon>
        <taxon>Spermatophyta</taxon>
        <taxon>Magnoliopsida</taxon>
        <taxon>eudicotyledons</taxon>
        <taxon>Gunneridae</taxon>
        <taxon>Pentapetalae</taxon>
        <taxon>asterids</taxon>
        <taxon>lamiids</taxon>
        <taxon>Lamiales</taxon>
        <taxon>Orobanchaceae</taxon>
        <taxon>Buchnereae</taxon>
        <taxon>Striga</taxon>
    </lineage>
</organism>
<feature type="region of interest" description="Disordered" evidence="1">
    <location>
        <begin position="299"/>
        <end position="325"/>
    </location>
</feature>
<dbReference type="Proteomes" id="UP000325081">
    <property type="component" value="Unassembled WGS sequence"/>
</dbReference>
<keyword evidence="2" id="KW-0808">Transferase</keyword>
<evidence type="ECO:0000313" key="2">
    <source>
        <dbReference type="EMBL" id="GER43039.1"/>
    </source>
</evidence>
<keyword evidence="3" id="KW-1185">Reference proteome</keyword>
<dbReference type="EMBL" id="BKCP01006515">
    <property type="protein sequence ID" value="GER43039.1"/>
    <property type="molecule type" value="Genomic_DNA"/>
</dbReference>
<evidence type="ECO:0000256" key="1">
    <source>
        <dbReference type="SAM" id="MobiDB-lite"/>
    </source>
</evidence>
<evidence type="ECO:0000313" key="3">
    <source>
        <dbReference type="Proteomes" id="UP000325081"/>
    </source>
</evidence>
<comment type="caution">
    <text evidence="2">The sequence shown here is derived from an EMBL/GenBank/DDBJ whole genome shotgun (WGS) entry which is preliminary data.</text>
</comment>
<sequence>MKNINFRFLYREKGIAMRNLHDDGIPRCTWLDRNRSRRNGDVIIPLKQIRQKNSRRHRHRLRSSTLLVRNTRAARPALRPVRPEQILQQLITSIPLAKPVKYKRLGIFKHSWILHHDRLITAQKLPFLYPVNLIVRTQVEIFPGPRELRRDGRAQTQSLVNERSISFTVSKPSVFFPLESFSRTSFRSSSCAFFCAPRLDKRVGRKIEKPPKALKPKIKSRLWTASSSVRPNSVWARETVSRASDLTKPDSLVGEGVEEDFFEWLQDVDADCGEELEGEPLVEHYVAGFLDFRDRSGVGVEEASGEEGEEELLERDEVAESADGT</sequence>
<gene>
    <name evidence="2" type="ORF">STAS_19861</name>
</gene>
<reference evidence="3" key="1">
    <citation type="journal article" date="2019" name="Curr. Biol.">
        <title>Genome Sequence of Striga asiatica Provides Insight into the Evolution of Plant Parasitism.</title>
        <authorList>
            <person name="Yoshida S."/>
            <person name="Kim S."/>
            <person name="Wafula E.K."/>
            <person name="Tanskanen J."/>
            <person name="Kim Y.M."/>
            <person name="Honaas L."/>
            <person name="Yang Z."/>
            <person name="Spallek T."/>
            <person name="Conn C.E."/>
            <person name="Ichihashi Y."/>
            <person name="Cheong K."/>
            <person name="Cui S."/>
            <person name="Der J.P."/>
            <person name="Gundlach H."/>
            <person name="Jiao Y."/>
            <person name="Hori C."/>
            <person name="Ishida J.K."/>
            <person name="Kasahara H."/>
            <person name="Kiba T."/>
            <person name="Kim M.S."/>
            <person name="Koo N."/>
            <person name="Laohavisit A."/>
            <person name="Lee Y.H."/>
            <person name="Lumba S."/>
            <person name="McCourt P."/>
            <person name="Mortimer J.C."/>
            <person name="Mutuku J.M."/>
            <person name="Nomura T."/>
            <person name="Sasaki-Sekimoto Y."/>
            <person name="Seto Y."/>
            <person name="Wang Y."/>
            <person name="Wakatake T."/>
            <person name="Sakakibara H."/>
            <person name="Demura T."/>
            <person name="Yamaguchi S."/>
            <person name="Yoneyama K."/>
            <person name="Manabe R.I."/>
            <person name="Nelson D.C."/>
            <person name="Schulman A.H."/>
            <person name="Timko M.P."/>
            <person name="dePamphilis C.W."/>
            <person name="Choi D."/>
            <person name="Shirasu K."/>
        </authorList>
    </citation>
    <scope>NUCLEOTIDE SEQUENCE [LARGE SCALE GENOMIC DNA]</scope>
    <source>
        <strain evidence="3">cv. UVA1</strain>
    </source>
</reference>
<proteinExistence type="predicted"/>